<feature type="compositionally biased region" description="Basic residues" evidence="2">
    <location>
        <begin position="366"/>
        <end position="378"/>
    </location>
</feature>
<reference evidence="3" key="2">
    <citation type="submission" date="2022-01" db="EMBL/GenBank/DDBJ databases">
        <authorList>
            <person name="Yamashiro T."/>
            <person name="Shiraishi A."/>
            <person name="Satake H."/>
            <person name="Nakayama K."/>
        </authorList>
    </citation>
    <scope>NUCLEOTIDE SEQUENCE</scope>
</reference>
<dbReference type="Proteomes" id="UP001151760">
    <property type="component" value="Unassembled WGS sequence"/>
</dbReference>
<organism evidence="3 4">
    <name type="scientific">Tanacetum coccineum</name>
    <dbReference type="NCBI Taxonomy" id="301880"/>
    <lineage>
        <taxon>Eukaryota</taxon>
        <taxon>Viridiplantae</taxon>
        <taxon>Streptophyta</taxon>
        <taxon>Embryophyta</taxon>
        <taxon>Tracheophyta</taxon>
        <taxon>Spermatophyta</taxon>
        <taxon>Magnoliopsida</taxon>
        <taxon>eudicotyledons</taxon>
        <taxon>Gunneridae</taxon>
        <taxon>Pentapetalae</taxon>
        <taxon>asterids</taxon>
        <taxon>campanulids</taxon>
        <taxon>Asterales</taxon>
        <taxon>Asteraceae</taxon>
        <taxon>Asteroideae</taxon>
        <taxon>Anthemideae</taxon>
        <taxon>Anthemidinae</taxon>
        <taxon>Tanacetum</taxon>
    </lineage>
</organism>
<reference evidence="3" key="1">
    <citation type="journal article" date="2022" name="Int. J. Mol. Sci.">
        <title>Draft Genome of Tanacetum Coccineum: Genomic Comparison of Closely Related Tanacetum-Family Plants.</title>
        <authorList>
            <person name="Yamashiro T."/>
            <person name="Shiraishi A."/>
            <person name="Nakayama K."/>
            <person name="Satake H."/>
        </authorList>
    </citation>
    <scope>NUCLEOTIDE SEQUENCE</scope>
</reference>
<evidence type="ECO:0000313" key="3">
    <source>
        <dbReference type="EMBL" id="GJT86573.1"/>
    </source>
</evidence>
<dbReference type="EMBL" id="BQNB010019559">
    <property type="protein sequence ID" value="GJT86573.1"/>
    <property type="molecule type" value="Genomic_DNA"/>
</dbReference>
<keyword evidence="1" id="KW-0175">Coiled coil</keyword>
<keyword evidence="4" id="KW-1185">Reference proteome</keyword>
<evidence type="ECO:0000313" key="4">
    <source>
        <dbReference type="Proteomes" id="UP001151760"/>
    </source>
</evidence>
<proteinExistence type="predicted"/>
<feature type="coiled-coil region" evidence="1">
    <location>
        <begin position="205"/>
        <end position="236"/>
    </location>
</feature>
<name>A0ABQ5HHI7_9ASTR</name>
<comment type="caution">
    <text evidence="3">The sequence shown here is derived from an EMBL/GenBank/DDBJ whole genome shotgun (WGS) entry which is preliminary data.</text>
</comment>
<accession>A0ABQ5HHI7</accession>
<evidence type="ECO:0000256" key="2">
    <source>
        <dbReference type="SAM" id="MobiDB-lite"/>
    </source>
</evidence>
<gene>
    <name evidence="3" type="ORF">Tco_1068290</name>
</gene>
<sequence>MLYKRRKIATFEEERILGYKEENVKTKGLKRLSKVGRSIEDIDANVDVSLVDETQERQNDDLMFDSKVLEDDVMRVEGKVDGKDDQSKKLDDSTTGIDDNTGRLKQLLTSGIGDMFFPAKIDELTLAQTLIEIKAAKPKVVTTAATTTTTTRPKGKGVVVQEPSEFRVPQESQPSISKDKGKGIMVEPEVPLKRKDQIALDEQIARDIQAKLDAELEEEQKLARKQEEEANIALIESWENTQAMMEADRLLAERLQSKEREELTDEEKGKLFMELMEKRRKHFAALRAQEKRNRPPTKAQKRTQMSTYLKHMGGYTYKQLKGKNFDEIQKLFDKEMKRVNTFVAMGSEEQESKEKKAEGSEETAKGSRKKMLGRKRAGKQQQQESSKKQKMEEDKESDEVEEVSEDDEGELLKHLVIKKDEDIAIDAIPLATKLPVIVDYKLHKEGMLVHYQLIRADGSSKRYSSMIRMLQGIDREDLEVLWRIVKAKHNDTRPEDEFERVLWGDLKVMFEPDTTSDVWRMLQGYRVTIWKLIDSSGVHFVRFDNLHIFMLVEKRYPLTPITITNMLTKKLQTDHQNEMCYQLLKLMMLNIKFRGGLLRLKRLQGHLRFLLHSTVSMKLLLPVEVKTAQITTVSIKISTAGTYYCLCSVSAAGYKDTTVADLQLLEDLLLSRG</sequence>
<feature type="compositionally biased region" description="Basic and acidic residues" evidence="2">
    <location>
        <begin position="350"/>
        <end position="365"/>
    </location>
</feature>
<feature type="compositionally biased region" description="Acidic residues" evidence="2">
    <location>
        <begin position="394"/>
        <end position="407"/>
    </location>
</feature>
<protein>
    <submittedName>
        <fullName evidence="3">Uncharacterized protein</fullName>
    </submittedName>
</protein>
<evidence type="ECO:0000256" key="1">
    <source>
        <dbReference type="SAM" id="Coils"/>
    </source>
</evidence>
<feature type="region of interest" description="Disordered" evidence="2">
    <location>
        <begin position="344"/>
        <end position="407"/>
    </location>
</feature>